<accession>A0A1F8DX88</accession>
<dbReference type="Proteomes" id="UP000176422">
    <property type="component" value="Unassembled WGS sequence"/>
</dbReference>
<evidence type="ECO:0000313" key="1">
    <source>
        <dbReference type="EMBL" id="OGM93086.1"/>
    </source>
</evidence>
<evidence type="ECO:0000313" key="2">
    <source>
        <dbReference type="Proteomes" id="UP000176422"/>
    </source>
</evidence>
<dbReference type="AlphaFoldDB" id="A0A1F8DX88"/>
<reference evidence="1 2" key="1">
    <citation type="journal article" date="2016" name="Nat. Commun.">
        <title>Thousands of microbial genomes shed light on interconnected biogeochemical processes in an aquifer system.</title>
        <authorList>
            <person name="Anantharaman K."/>
            <person name="Brown C.T."/>
            <person name="Hug L.A."/>
            <person name="Sharon I."/>
            <person name="Castelle C.J."/>
            <person name="Probst A.J."/>
            <person name="Thomas B.C."/>
            <person name="Singh A."/>
            <person name="Wilkins M.J."/>
            <person name="Karaoz U."/>
            <person name="Brodie E.L."/>
            <person name="Williams K.H."/>
            <person name="Hubbard S.S."/>
            <person name="Banfield J.F."/>
        </authorList>
    </citation>
    <scope>NUCLEOTIDE SEQUENCE [LARGE SCALE GENOMIC DNA]</scope>
</reference>
<sequence length="102" mass="11384">MKQDQNLLIDPMATMSGFNYNFCKALYKSVATLNLTGELYTRNEQDRTTLSGMGAACINHLQNQLFTENEGYSTNAHIAEEDLAKLLLTAKAFLAIFEKKGD</sequence>
<comment type="caution">
    <text evidence="1">The sequence shown here is derived from an EMBL/GenBank/DDBJ whole genome shotgun (WGS) entry which is preliminary data.</text>
</comment>
<dbReference type="STRING" id="1802559.A2372_01565"/>
<organism evidence="1 2">
    <name type="scientific">Candidatus Wolfebacteria bacterium RIFOXYB1_FULL_54_12</name>
    <dbReference type="NCBI Taxonomy" id="1802559"/>
    <lineage>
        <taxon>Bacteria</taxon>
        <taxon>Candidatus Wolfeibacteriota</taxon>
    </lineage>
</organism>
<gene>
    <name evidence="1" type="ORF">A2372_01565</name>
</gene>
<protein>
    <submittedName>
        <fullName evidence="1">Uncharacterized protein</fullName>
    </submittedName>
</protein>
<dbReference type="EMBL" id="MGIT01000001">
    <property type="protein sequence ID" value="OGM93086.1"/>
    <property type="molecule type" value="Genomic_DNA"/>
</dbReference>
<proteinExistence type="predicted"/>
<name>A0A1F8DX88_9BACT</name>